<organism evidence="1 2">
    <name type="scientific">Lutispora thermophila DSM 19022</name>
    <dbReference type="NCBI Taxonomy" id="1122184"/>
    <lineage>
        <taxon>Bacteria</taxon>
        <taxon>Bacillati</taxon>
        <taxon>Bacillota</taxon>
        <taxon>Clostridia</taxon>
        <taxon>Lutisporales</taxon>
        <taxon>Lutisporaceae</taxon>
        <taxon>Lutispora</taxon>
    </lineage>
</organism>
<proteinExistence type="predicted"/>
<accession>A0A1M6BBP2</accession>
<protein>
    <submittedName>
        <fullName evidence="1">Putative abortive phage resistance protein AbiGi, antitoxin</fullName>
    </submittedName>
</protein>
<gene>
    <name evidence="1" type="ORF">SAMN02745176_00380</name>
</gene>
<evidence type="ECO:0000313" key="2">
    <source>
        <dbReference type="Proteomes" id="UP000184442"/>
    </source>
</evidence>
<keyword evidence="2" id="KW-1185">Reference proteome</keyword>
<dbReference type="RefSeq" id="WP_073023907.1">
    <property type="nucleotide sequence ID" value="NZ_FQZS01000003.1"/>
</dbReference>
<dbReference type="Proteomes" id="UP000184442">
    <property type="component" value="Unassembled WGS sequence"/>
</dbReference>
<evidence type="ECO:0000313" key="1">
    <source>
        <dbReference type="EMBL" id="SHI46184.1"/>
    </source>
</evidence>
<dbReference type="InterPro" id="IPR021223">
    <property type="entry name" value="AbiGi"/>
</dbReference>
<sequence length="156" mass="18696">MSRLSSETLFHYVRKKEYLISILKNNFRPRYVIEKFTVESGELIKAALPMLCFCDITLSSIDEHVKWYGRYGIGMKKEWALKKGLTPVHYYNPESHAMKYLSKALLYMRQKLNNGESNPDLISDYYNLWFMKPYIGMQFNRFEKSISPKKYYDERE</sequence>
<reference evidence="1 2" key="1">
    <citation type="submission" date="2016-11" db="EMBL/GenBank/DDBJ databases">
        <authorList>
            <person name="Jaros S."/>
            <person name="Januszkiewicz K."/>
            <person name="Wedrychowicz H."/>
        </authorList>
    </citation>
    <scope>NUCLEOTIDE SEQUENCE [LARGE SCALE GENOMIC DNA]</scope>
    <source>
        <strain evidence="1 2">DSM 19022</strain>
    </source>
</reference>
<dbReference type="AlphaFoldDB" id="A0A1M6BBP2"/>
<dbReference type="EMBL" id="FQZS01000003">
    <property type="protein sequence ID" value="SHI46184.1"/>
    <property type="molecule type" value="Genomic_DNA"/>
</dbReference>
<dbReference type="OrthoDB" id="680500at2"/>
<name>A0A1M6BBP2_9FIRM</name>
<dbReference type="STRING" id="1122184.SAMN02745176_00380"/>
<dbReference type="Pfam" id="PF10899">
    <property type="entry name" value="AbiGi"/>
    <property type="match status" value="1"/>
</dbReference>